<dbReference type="InterPro" id="IPR049739">
    <property type="entry name" value="YraL-like"/>
</dbReference>
<dbReference type="HOGENOM" id="CLU_1169055_0_0_9"/>
<dbReference type="SUPFAM" id="SSF46689">
    <property type="entry name" value="Homeodomain-like"/>
    <property type="match status" value="1"/>
</dbReference>
<dbReference type="AlphaFoldDB" id="E0RZT9"/>
<gene>
    <name evidence="1" type="ordered locus">bpr_I2774</name>
</gene>
<name>E0RZT9_BUTPB</name>
<dbReference type="InterPro" id="IPR009057">
    <property type="entry name" value="Homeodomain-like_sf"/>
</dbReference>
<dbReference type="eggNOG" id="COG5566">
    <property type="taxonomic scope" value="Bacteria"/>
</dbReference>
<dbReference type="PANTHER" id="PTHR37812:SF1">
    <property type="entry name" value="MU-LIKE PROPHAGE FLUMU PROTEIN C"/>
    <property type="match status" value="1"/>
</dbReference>
<sequence>MKYENAKDILPASLLKEVQKYAEGKAIYIPKCEKTKGWGEASGYREKLNKRNALICSRYAAGAGIVELAEDFYLSPESIKKIVYGKKIKLPVYSPSIYSAKQYSDAGVGEEWVRIYLENGGLETPDGEEFFLSELVKIPLRLIEDDADVIINKKSDGYTDVPLIALFEGHRFRSFCGEEYLALLRKEKKNAHWAFIFVSRKEYSYYLNNFGKQFQRGT</sequence>
<proteinExistence type="predicted"/>
<dbReference type="PANTHER" id="PTHR37812">
    <property type="entry name" value="MU-LIKE PROPHAGE FLUMU PROTEIN C"/>
    <property type="match status" value="1"/>
</dbReference>
<dbReference type="NCBIfam" id="NF040785">
    <property type="entry name" value="CD3324_fam"/>
    <property type="match status" value="1"/>
</dbReference>
<keyword evidence="2" id="KW-1185">Reference proteome</keyword>
<dbReference type="EMBL" id="CP001810">
    <property type="protein sequence ID" value="ADL35505.1"/>
    <property type="molecule type" value="Genomic_DNA"/>
</dbReference>
<reference evidence="1 2" key="1">
    <citation type="journal article" date="2010" name="PLoS ONE">
        <title>The glycobiome of the rumen bacterium Butyrivibrio proteoclasticus B316(T) highlights adaptation to a polysaccharide-rich environment.</title>
        <authorList>
            <person name="Kelly W.J."/>
            <person name="Leahy S.C."/>
            <person name="Altermann E."/>
            <person name="Yeoman C.J."/>
            <person name="Dunne J.C."/>
            <person name="Kong Z."/>
            <person name="Pacheco D.M."/>
            <person name="Li D."/>
            <person name="Noel S.J."/>
            <person name="Moon C.D."/>
            <person name="Cookson A.L."/>
            <person name="Attwood G.T."/>
        </authorList>
    </citation>
    <scope>NUCLEOTIDE SEQUENCE [LARGE SCALE GENOMIC DNA]</scope>
    <source>
        <strain evidence="2">ATCC 51982 / DSM 14932 / B316</strain>
    </source>
</reference>
<organism evidence="1 2">
    <name type="scientific">Butyrivibrio proteoclasticus (strain ATCC 51982 / DSM 14932 / B316)</name>
    <name type="common">Clostridium proteoclasticum</name>
    <dbReference type="NCBI Taxonomy" id="515622"/>
    <lineage>
        <taxon>Bacteria</taxon>
        <taxon>Bacillati</taxon>
        <taxon>Bacillota</taxon>
        <taxon>Clostridia</taxon>
        <taxon>Lachnospirales</taxon>
        <taxon>Lachnospiraceae</taxon>
        <taxon>Butyrivibrio</taxon>
    </lineage>
</organism>
<accession>E0RZT9</accession>
<dbReference type="KEGG" id="bpb:bpr_I2774"/>
<dbReference type="Proteomes" id="UP000001299">
    <property type="component" value="Chromosome 1"/>
</dbReference>
<dbReference type="STRING" id="515622.bpr_I2774"/>
<protein>
    <submittedName>
        <fullName evidence="1">Uncharacterized protein</fullName>
    </submittedName>
</protein>
<dbReference type="RefSeq" id="WP_013282158.1">
    <property type="nucleotide sequence ID" value="NC_014387.1"/>
</dbReference>
<evidence type="ECO:0000313" key="2">
    <source>
        <dbReference type="Proteomes" id="UP000001299"/>
    </source>
</evidence>
<evidence type="ECO:0000313" key="1">
    <source>
        <dbReference type="EMBL" id="ADL35505.1"/>
    </source>
</evidence>
<dbReference type="InterPro" id="IPR052411">
    <property type="entry name" value="c-mor_Regulatory_Protein"/>
</dbReference>